<dbReference type="EMBL" id="BSTJ01000015">
    <property type="protein sequence ID" value="GLY80577.1"/>
    <property type="molecule type" value="Genomic_DNA"/>
</dbReference>
<name>A0A9W6RUV5_9ACTN</name>
<organism evidence="1 2">
    <name type="scientific">Actinoallomurus iriomotensis</name>
    <dbReference type="NCBI Taxonomy" id="478107"/>
    <lineage>
        <taxon>Bacteria</taxon>
        <taxon>Bacillati</taxon>
        <taxon>Actinomycetota</taxon>
        <taxon>Actinomycetes</taxon>
        <taxon>Streptosporangiales</taxon>
        <taxon>Thermomonosporaceae</taxon>
        <taxon>Actinoallomurus</taxon>
    </lineage>
</organism>
<dbReference type="AlphaFoldDB" id="A0A9W6RUV5"/>
<evidence type="ECO:0000313" key="1">
    <source>
        <dbReference type="EMBL" id="GLY80577.1"/>
    </source>
</evidence>
<evidence type="ECO:0000313" key="2">
    <source>
        <dbReference type="Proteomes" id="UP001165135"/>
    </source>
</evidence>
<sequence>MVKVPKKIMSFVKAAELVFAGENFPVSVDQFVRSAWRAKLRIRVLMPLRNGPFQVRPCAGGGEAPQL</sequence>
<accession>A0A9W6RUV5</accession>
<reference evidence="1" key="1">
    <citation type="submission" date="2023-03" db="EMBL/GenBank/DDBJ databases">
        <title>Actinoallomurus iriomotensis NBRC 103681.</title>
        <authorList>
            <person name="Ichikawa N."/>
            <person name="Sato H."/>
            <person name="Tonouchi N."/>
        </authorList>
    </citation>
    <scope>NUCLEOTIDE SEQUENCE</scope>
    <source>
        <strain evidence="1">NBRC 103681</strain>
    </source>
</reference>
<proteinExistence type="predicted"/>
<dbReference type="Proteomes" id="UP001165135">
    <property type="component" value="Unassembled WGS sequence"/>
</dbReference>
<comment type="caution">
    <text evidence="1">The sequence shown here is derived from an EMBL/GenBank/DDBJ whole genome shotgun (WGS) entry which is preliminary data.</text>
</comment>
<protein>
    <submittedName>
        <fullName evidence="1">Uncharacterized protein</fullName>
    </submittedName>
</protein>
<gene>
    <name evidence="1" type="ORF">Airi01_088440</name>
</gene>